<comment type="caution">
    <text evidence="3">The sequence shown here is derived from an EMBL/GenBank/DDBJ whole genome shotgun (WGS) entry which is preliminary data.</text>
</comment>
<dbReference type="Proteomes" id="UP001054821">
    <property type="component" value="Chromosome 6"/>
</dbReference>
<reference evidence="3 4" key="1">
    <citation type="journal article" date="2022" name="G3 (Bethesda)">
        <title>Whole-genome sequence and methylome profiling of the almond [Prunus dulcis (Mill.) D.A. Webb] cultivar 'Nonpareil'.</title>
        <authorList>
            <person name="D'Amico-Willman K.M."/>
            <person name="Ouma W.Z."/>
            <person name="Meulia T."/>
            <person name="Sideli G.M."/>
            <person name="Gradziel T.M."/>
            <person name="Fresnedo-Ramirez J."/>
        </authorList>
    </citation>
    <scope>NUCLEOTIDE SEQUENCE [LARGE SCALE GENOMIC DNA]</scope>
    <source>
        <strain evidence="3">Clone GOH B32 T37-40</strain>
    </source>
</reference>
<organism evidence="3 4">
    <name type="scientific">Prunus dulcis</name>
    <name type="common">Almond</name>
    <name type="synonym">Amygdalus dulcis</name>
    <dbReference type="NCBI Taxonomy" id="3755"/>
    <lineage>
        <taxon>Eukaryota</taxon>
        <taxon>Viridiplantae</taxon>
        <taxon>Streptophyta</taxon>
        <taxon>Embryophyta</taxon>
        <taxon>Tracheophyta</taxon>
        <taxon>Spermatophyta</taxon>
        <taxon>Magnoliopsida</taxon>
        <taxon>eudicotyledons</taxon>
        <taxon>Gunneridae</taxon>
        <taxon>Pentapetalae</taxon>
        <taxon>rosids</taxon>
        <taxon>fabids</taxon>
        <taxon>Rosales</taxon>
        <taxon>Rosaceae</taxon>
        <taxon>Amygdaloideae</taxon>
        <taxon>Amygdaleae</taxon>
        <taxon>Prunus</taxon>
    </lineage>
</organism>
<dbReference type="InterPro" id="IPR012337">
    <property type="entry name" value="RNaseH-like_sf"/>
</dbReference>
<gene>
    <name evidence="3" type="ORF">L3X38_032515</name>
</gene>
<feature type="domain" description="Integrase catalytic" evidence="2">
    <location>
        <begin position="140"/>
        <end position="246"/>
    </location>
</feature>
<dbReference type="GO" id="GO:0003676">
    <property type="term" value="F:nucleic acid binding"/>
    <property type="evidence" value="ECO:0007669"/>
    <property type="project" value="InterPro"/>
</dbReference>
<evidence type="ECO:0000313" key="4">
    <source>
        <dbReference type="Proteomes" id="UP001054821"/>
    </source>
</evidence>
<dbReference type="PROSITE" id="PS50994">
    <property type="entry name" value="INTEGRASE"/>
    <property type="match status" value="1"/>
</dbReference>
<dbReference type="InterPro" id="IPR001584">
    <property type="entry name" value="Integrase_cat-core"/>
</dbReference>
<protein>
    <recommendedName>
        <fullName evidence="2">Integrase catalytic domain-containing protein</fullName>
    </recommendedName>
</protein>
<sequence>MTSVVRGGIPVSDKAKKFLEAIKMIFKESEKAEIAFTNMKFNSTRNIREHILKMSDVAAKLGNLNMELDDNMLVHFALNSRPEKYENIKANYFTQKEKWSIDELIAICAREEGRNNNKAEIANLMAFIRERIPSNEIYKVFVGNGTQVAVESIGYTEAGQQKGPFAQFLEQCGIVAQYTTPGTPQQNGVAERKNRTLKNMVRCMMSAAGLPMFLWGEALKTSNYISNRVPSNVVNKTPFELWTGRQPSFGHFHVWGCKAEARIYNPEERKLDPRTTSCFFVGYPEKSKGYRFYCPNLHTRIVETNIAKFIENSDVLYTSNDTYTFEESDHMSPLNMQPSTTDLQIPLQFQDATSVSTPSHIGNVRNKTDLMPVQQLSPHILDPNVDTIMNQPETGVDTTPRNEEQVDHVIQPNEPKPVRRSQRSRKTAIPEDYVVYLQESDSGIDLDEDPLTYA</sequence>
<dbReference type="PANTHER" id="PTHR42648">
    <property type="entry name" value="TRANSPOSASE, PUTATIVE-RELATED"/>
    <property type="match status" value="1"/>
</dbReference>
<dbReference type="GO" id="GO:0015074">
    <property type="term" value="P:DNA integration"/>
    <property type="evidence" value="ECO:0007669"/>
    <property type="project" value="InterPro"/>
</dbReference>
<keyword evidence="4" id="KW-1185">Reference proteome</keyword>
<dbReference type="Pfam" id="PF25597">
    <property type="entry name" value="SH3_retrovirus"/>
    <property type="match status" value="1"/>
</dbReference>
<evidence type="ECO:0000313" key="3">
    <source>
        <dbReference type="EMBL" id="KAI5323443.1"/>
    </source>
</evidence>
<name>A0AAD4VFB1_PRUDU</name>
<dbReference type="AlphaFoldDB" id="A0AAD4VFB1"/>
<evidence type="ECO:0000259" key="2">
    <source>
        <dbReference type="PROSITE" id="PS50994"/>
    </source>
</evidence>
<dbReference type="Gene3D" id="3.30.420.10">
    <property type="entry name" value="Ribonuclease H-like superfamily/Ribonuclease H"/>
    <property type="match status" value="1"/>
</dbReference>
<dbReference type="SUPFAM" id="SSF53098">
    <property type="entry name" value="Ribonuclease H-like"/>
    <property type="match status" value="1"/>
</dbReference>
<dbReference type="Pfam" id="PF14223">
    <property type="entry name" value="Retrotran_gag_2"/>
    <property type="match status" value="1"/>
</dbReference>
<feature type="region of interest" description="Disordered" evidence="1">
    <location>
        <begin position="395"/>
        <end position="428"/>
    </location>
</feature>
<dbReference type="PANTHER" id="PTHR42648:SF28">
    <property type="entry name" value="TRANSPOSON-ENCODED PROTEIN WITH RIBONUCLEASE H-LIKE AND RETROVIRUS ZINC FINGER-LIKE DOMAINS"/>
    <property type="match status" value="1"/>
</dbReference>
<dbReference type="InterPro" id="IPR039537">
    <property type="entry name" value="Retrotran_Ty1/copia-like"/>
</dbReference>
<dbReference type="InterPro" id="IPR057670">
    <property type="entry name" value="SH3_retrovirus"/>
</dbReference>
<accession>A0AAD4VFB1</accession>
<dbReference type="InterPro" id="IPR036397">
    <property type="entry name" value="RNaseH_sf"/>
</dbReference>
<proteinExistence type="predicted"/>
<dbReference type="EMBL" id="JAJFAZ020000006">
    <property type="protein sequence ID" value="KAI5323443.1"/>
    <property type="molecule type" value="Genomic_DNA"/>
</dbReference>
<evidence type="ECO:0000256" key="1">
    <source>
        <dbReference type="SAM" id="MobiDB-lite"/>
    </source>
</evidence>